<proteinExistence type="predicted"/>
<gene>
    <name evidence="1" type="ORF">ONB1V03_LOCUS3908</name>
</gene>
<dbReference type="Proteomes" id="UP000728032">
    <property type="component" value="Unassembled WGS sequence"/>
</dbReference>
<dbReference type="EMBL" id="CAJPVJ010001238">
    <property type="protein sequence ID" value="CAG2164352.1"/>
    <property type="molecule type" value="Genomic_DNA"/>
</dbReference>
<organism evidence="1">
    <name type="scientific">Oppiella nova</name>
    <dbReference type="NCBI Taxonomy" id="334625"/>
    <lineage>
        <taxon>Eukaryota</taxon>
        <taxon>Metazoa</taxon>
        <taxon>Ecdysozoa</taxon>
        <taxon>Arthropoda</taxon>
        <taxon>Chelicerata</taxon>
        <taxon>Arachnida</taxon>
        <taxon>Acari</taxon>
        <taxon>Acariformes</taxon>
        <taxon>Sarcoptiformes</taxon>
        <taxon>Oribatida</taxon>
        <taxon>Brachypylina</taxon>
        <taxon>Oppioidea</taxon>
        <taxon>Oppiidae</taxon>
        <taxon>Oppiella</taxon>
    </lineage>
</organism>
<evidence type="ECO:0000313" key="2">
    <source>
        <dbReference type="Proteomes" id="UP000728032"/>
    </source>
</evidence>
<sequence>MANTYGLFSSEVTKSETFVDQLVVNLITISKIHCHPIPHLTNEHVRLKCIYRKSTHHLVHTMDNTSDWIEAIVCQTSPMDVHNVCHLHFSLILKPMSAQKD</sequence>
<reference evidence="1" key="1">
    <citation type="submission" date="2020-11" db="EMBL/GenBank/DDBJ databases">
        <authorList>
            <person name="Tran Van P."/>
        </authorList>
    </citation>
    <scope>NUCLEOTIDE SEQUENCE</scope>
</reference>
<dbReference type="AlphaFoldDB" id="A0A7R9LJV9"/>
<keyword evidence="2" id="KW-1185">Reference proteome</keyword>
<protein>
    <submittedName>
        <fullName evidence="1">Uncharacterized protein</fullName>
    </submittedName>
</protein>
<name>A0A7R9LJV9_9ACAR</name>
<dbReference type="EMBL" id="OC916063">
    <property type="protein sequence ID" value="CAD7643015.1"/>
    <property type="molecule type" value="Genomic_DNA"/>
</dbReference>
<accession>A0A7R9LJV9</accession>
<evidence type="ECO:0000313" key="1">
    <source>
        <dbReference type="EMBL" id="CAD7643015.1"/>
    </source>
</evidence>